<keyword evidence="2" id="KW-1185">Reference proteome</keyword>
<organism evidence="1 2">
    <name type="scientific">Haematococcus lacustris</name>
    <name type="common">Green alga</name>
    <name type="synonym">Haematococcus pluvialis</name>
    <dbReference type="NCBI Taxonomy" id="44745"/>
    <lineage>
        <taxon>Eukaryota</taxon>
        <taxon>Viridiplantae</taxon>
        <taxon>Chlorophyta</taxon>
        <taxon>core chlorophytes</taxon>
        <taxon>Chlorophyceae</taxon>
        <taxon>CS clade</taxon>
        <taxon>Chlamydomonadales</taxon>
        <taxon>Haematococcaceae</taxon>
        <taxon>Haematococcus</taxon>
    </lineage>
</organism>
<accession>A0A699ZD69</accession>
<reference evidence="1 2" key="1">
    <citation type="submission" date="2020-02" db="EMBL/GenBank/DDBJ databases">
        <title>Draft genome sequence of Haematococcus lacustris strain NIES-144.</title>
        <authorList>
            <person name="Morimoto D."/>
            <person name="Nakagawa S."/>
            <person name="Yoshida T."/>
            <person name="Sawayama S."/>
        </authorList>
    </citation>
    <scope>NUCLEOTIDE SEQUENCE [LARGE SCALE GENOMIC DNA]</scope>
    <source>
        <strain evidence="1 2">NIES-144</strain>
    </source>
</reference>
<dbReference type="EMBL" id="BLLF01001071">
    <property type="protein sequence ID" value="GFH16928.1"/>
    <property type="molecule type" value="Genomic_DNA"/>
</dbReference>
<comment type="caution">
    <text evidence="1">The sequence shown here is derived from an EMBL/GenBank/DDBJ whole genome shotgun (WGS) entry which is preliminary data.</text>
</comment>
<protein>
    <submittedName>
        <fullName evidence="1">Uncharacterized protein</fullName>
    </submittedName>
</protein>
<proteinExistence type="predicted"/>
<evidence type="ECO:0000313" key="1">
    <source>
        <dbReference type="EMBL" id="GFH16928.1"/>
    </source>
</evidence>
<gene>
    <name evidence="1" type="ORF">HaLaN_13449</name>
</gene>
<sequence length="158" mass="17062">MPSDRDHYYRLIRGETSSPTQSSLPHPNWLHPGFCHRVPLAIIASALAVALATSQATPKNATSQAIVPNSFYKLPLALMMLSGSNHCYKLRRRLHAAGEQLKTVASGFEWWCGLPVSLVGRDGGGGWANQGGKLWCRNWSLTGWARLCVGGGGLHGNG</sequence>
<dbReference type="Proteomes" id="UP000485058">
    <property type="component" value="Unassembled WGS sequence"/>
</dbReference>
<name>A0A699ZD69_HAELA</name>
<dbReference type="AlphaFoldDB" id="A0A699ZD69"/>
<evidence type="ECO:0000313" key="2">
    <source>
        <dbReference type="Proteomes" id="UP000485058"/>
    </source>
</evidence>